<evidence type="ECO:0000313" key="1">
    <source>
        <dbReference type="EMBL" id="SFK98517.1"/>
    </source>
</evidence>
<dbReference type="Pfam" id="PF00756">
    <property type="entry name" value="Esterase"/>
    <property type="match status" value="1"/>
</dbReference>
<reference evidence="2" key="1">
    <citation type="submission" date="2016-10" db="EMBL/GenBank/DDBJ databases">
        <authorList>
            <person name="Varghese N."/>
            <person name="Submissions S."/>
        </authorList>
    </citation>
    <scope>NUCLEOTIDE SEQUENCE [LARGE SCALE GENOMIC DNA]</scope>
    <source>
        <strain evidence="2">MO64</strain>
    </source>
</reference>
<evidence type="ECO:0000313" key="2">
    <source>
        <dbReference type="Proteomes" id="UP000198725"/>
    </source>
</evidence>
<dbReference type="Proteomes" id="UP000198725">
    <property type="component" value="Unassembled WGS sequence"/>
</dbReference>
<name>A0A1I4E1S0_9GAMM</name>
<dbReference type="AlphaFoldDB" id="A0A1I4E1S0"/>
<dbReference type="PANTHER" id="PTHR48098:SF1">
    <property type="entry name" value="DIACYLGLYCEROL ACYLTRANSFERASE_MYCOLYLTRANSFERASE AG85A"/>
    <property type="match status" value="1"/>
</dbReference>
<keyword evidence="2" id="KW-1185">Reference proteome</keyword>
<dbReference type="RefSeq" id="WP_092704227.1">
    <property type="nucleotide sequence ID" value="NZ_FOSR01000010.1"/>
</dbReference>
<dbReference type="Gene3D" id="3.40.50.1820">
    <property type="entry name" value="alpha/beta hydrolase"/>
    <property type="match status" value="1"/>
</dbReference>
<dbReference type="InterPro" id="IPR000801">
    <property type="entry name" value="Esterase-like"/>
</dbReference>
<gene>
    <name evidence="1" type="ORF">SAMN05192579_110106</name>
</gene>
<organism evidence="1 2">
    <name type="scientific">Rhodanobacter glycinis</name>
    <dbReference type="NCBI Taxonomy" id="582702"/>
    <lineage>
        <taxon>Bacteria</taxon>
        <taxon>Pseudomonadati</taxon>
        <taxon>Pseudomonadota</taxon>
        <taxon>Gammaproteobacteria</taxon>
        <taxon>Lysobacterales</taxon>
        <taxon>Rhodanobacteraceae</taxon>
        <taxon>Rhodanobacter</taxon>
    </lineage>
</organism>
<dbReference type="PANTHER" id="PTHR48098">
    <property type="entry name" value="ENTEROCHELIN ESTERASE-RELATED"/>
    <property type="match status" value="1"/>
</dbReference>
<protein>
    <submittedName>
        <fullName evidence="1">S-formylglutathione hydrolase FrmB</fullName>
    </submittedName>
</protein>
<dbReference type="SUPFAM" id="SSF53474">
    <property type="entry name" value="alpha/beta-Hydrolases"/>
    <property type="match status" value="1"/>
</dbReference>
<dbReference type="InterPro" id="IPR029058">
    <property type="entry name" value="AB_hydrolase_fold"/>
</dbReference>
<sequence length="274" mass="29173">MSEDTFRTLESSDPSIAPDGLRFATVKSKALGRRADVTLFVPPAARGVVDVPIVVLLHGVYGSHWAWALKGAAHLTTARLIDEGALPPVALLMPSDGLSGDGAGYVAHTDEDSERWIIDEVPALAREVIDGCTSRSPLLLAGLSMGGFGALRLAGKYPRRLTAAAALSAVTRAGQFDALIEERRDGWSAAPADRSVLAALAGAADTLPPLRIDCGLDDPYLESNRELHAALQRAGIAHHYAESAGGHDWRYWTTTLESTLRFFGDVLHATEDDA</sequence>
<accession>A0A1I4E1S0</accession>
<dbReference type="EMBL" id="FOSR01000010">
    <property type="protein sequence ID" value="SFK98517.1"/>
    <property type="molecule type" value="Genomic_DNA"/>
</dbReference>
<proteinExistence type="predicted"/>
<dbReference type="GO" id="GO:0016747">
    <property type="term" value="F:acyltransferase activity, transferring groups other than amino-acyl groups"/>
    <property type="evidence" value="ECO:0007669"/>
    <property type="project" value="TreeGrafter"/>
</dbReference>
<keyword evidence="1" id="KW-0378">Hydrolase</keyword>
<dbReference type="GO" id="GO:0016787">
    <property type="term" value="F:hydrolase activity"/>
    <property type="evidence" value="ECO:0007669"/>
    <property type="project" value="UniProtKB-KW"/>
</dbReference>
<dbReference type="InterPro" id="IPR050583">
    <property type="entry name" value="Mycobacterial_A85_antigen"/>
</dbReference>